<dbReference type="RefSeq" id="WP_305998938.1">
    <property type="nucleotide sequence ID" value="NZ_JASNFN010000004.1"/>
</dbReference>
<evidence type="ECO:0000259" key="1">
    <source>
        <dbReference type="Pfam" id="PF18598"/>
    </source>
</evidence>
<gene>
    <name evidence="2" type="ORF">QOZ88_06295</name>
</gene>
<feature type="domain" description="QsdR TetR regulatory C-terminal" evidence="1">
    <location>
        <begin position="82"/>
        <end position="188"/>
    </location>
</feature>
<sequence length="196" mass="21144">MTGAPEEIVRHAARTLMSGRRLDTGTLAAELGISRATLFRRAGNRDAILGDALAFLGRRTLAAIEREHGARPTGDGQATRLRSLAVSEDFRYALSTALPVRRLLDEEPATAIRVLTDPQGRVQPRVVEAYTELFQRDVDEHGLVPQIPVPLLALAVVRLGESFLYSDVLAARAPDLKAATTVLDALITSVLGIEGT</sequence>
<dbReference type="InterPro" id="IPR041485">
    <property type="entry name" value="TetR_C_36"/>
</dbReference>
<dbReference type="Gene3D" id="1.10.357.10">
    <property type="entry name" value="Tetracycline Repressor, domain 2"/>
    <property type="match status" value="1"/>
</dbReference>
<proteinExistence type="predicted"/>
<keyword evidence="3" id="KW-1185">Reference proteome</keyword>
<evidence type="ECO:0000313" key="3">
    <source>
        <dbReference type="Proteomes" id="UP001233673"/>
    </source>
</evidence>
<protein>
    <submittedName>
        <fullName evidence="2">QsdR family transcriptional regulator</fullName>
    </submittedName>
</protein>
<name>A0ABT9I9J9_9ACTN</name>
<comment type="caution">
    <text evidence="2">The sequence shown here is derived from an EMBL/GenBank/DDBJ whole genome shotgun (WGS) entry which is preliminary data.</text>
</comment>
<organism evidence="2 3">
    <name type="scientific">Blastococcus carthaginiensis</name>
    <dbReference type="NCBI Taxonomy" id="3050034"/>
    <lineage>
        <taxon>Bacteria</taxon>
        <taxon>Bacillati</taxon>
        <taxon>Actinomycetota</taxon>
        <taxon>Actinomycetes</taxon>
        <taxon>Geodermatophilales</taxon>
        <taxon>Geodermatophilaceae</taxon>
        <taxon>Blastococcus</taxon>
    </lineage>
</organism>
<dbReference type="Pfam" id="PF18598">
    <property type="entry name" value="TetR_C_36"/>
    <property type="match status" value="1"/>
</dbReference>
<reference evidence="3" key="1">
    <citation type="submission" date="2023-05" db="EMBL/GenBank/DDBJ databases">
        <title>Draft genome of Pseudofrankia sp. BMG5.37.</title>
        <authorList>
            <person name="Gtari M."/>
            <person name="Ghodhbane F."/>
            <person name="Sbissi I."/>
        </authorList>
    </citation>
    <scope>NUCLEOTIDE SEQUENCE [LARGE SCALE GENOMIC DNA]</scope>
    <source>
        <strain evidence="3">BMG 814</strain>
    </source>
</reference>
<accession>A0ABT9I9J9</accession>
<dbReference type="EMBL" id="JASNFN010000004">
    <property type="protein sequence ID" value="MDP5182241.1"/>
    <property type="molecule type" value="Genomic_DNA"/>
</dbReference>
<evidence type="ECO:0000313" key="2">
    <source>
        <dbReference type="EMBL" id="MDP5182241.1"/>
    </source>
</evidence>
<dbReference type="Proteomes" id="UP001233673">
    <property type="component" value="Unassembled WGS sequence"/>
</dbReference>